<name>K9Z9J4_ANACC</name>
<dbReference type="Proteomes" id="UP000010474">
    <property type="component" value="Chromosome"/>
</dbReference>
<proteinExistence type="predicted"/>
<keyword evidence="2" id="KW-1185">Reference proteome</keyword>
<dbReference type="AlphaFoldDB" id="K9Z9J4"/>
<dbReference type="HOGENOM" id="CLU_2969172_0_0_3"/>
<protein>
    <submittedName>
        <fullName evidence="1">Uncharacterized protein</fullName>
    </submittedName>
</protein>
<reference evidence="2" key="1">
    <citation type="journal article" date="2013" name="Proc. Natl. Acad. Sci. U.S.A.">
        <title>Improving the coverage of the cyanobacterial phylum using diversity-driven genome sequencing.</title>
        <authorList>
            <person name="Shih P.M."/>
            <person name="Wu D."/>
            <person name="Latifi A."/>
            <person name="Axen S.D."/>
            <person name="Fewer D.P."/>
            <person name="Talla E."/>
            <person name="Calteau A."/>
            <person name="Cai F."/>
            <person name="Tandeau de Marsac N."/>
            <person name="Rippka R."/>
            <person name="Herdman M."/>
            <person name="Sivonen K."/>
            <person name="Coursin T."/>
            <person name="Laurent T."/>
            <person name="Goodwin L."/>
            <person name="Nolan M."/>
            <person name="Davenport K.W."/>
            <person name="Han C.S."/>
            <person name="Rubin E.M."/>
            <person name="Eisen J.A."/>
            <person name="Woyke T."/>
            <person name="Gugger M."/>
            <person name="Kerfeld C.A."/>
        </authorList>
    </citation>
    <scope>NUCLEOTIDE SEQUENCE [LARGE SCALE GENOMIC DNA]</scope>
    <source>
        <strain evidence="2">ATCC 27899 / PCC 7122</strain>
    </source>
</reference>
<evidence type="ECO:0000313" key="1">
    <source>
        <dbReference type="EMBL" id="AFZ55868.1"/>
    </source>
</evidence>
<dbReference type="STRING" id="272123.Anacy_0263"/>
<dbReference type="PATRIC" id="fig|272123.3.peg.285"/>
<dbReference type="KEGG" id="acy:Anacy_0263"/>
<organism evidence="1 2">
    <name type="scientific">Anabaena cylindrica (strain ATCC 27899 / PCC 7122)</name>
    <dbReference type="NCBI Taxonomy" id="272123"/>
    <lineage>
        <taxon>Bacteria</taxon>
        <taxon>Bacillati</taxon>
        <taxon>Cyanobacteriota</taxon>
        <taxon>Cyanophyceae</taxon>
        <taxon>Nostocales</taxon>
        <taxon>Nostocaceae</taxon>
        <taxon>Anabaena</taxon>
    </lineage>
</organism>
<dbReference type="EMBL" id="CP003659">
    <property type="protein sequence ID" value="AFZ55868.1"/>
    <property type="molecule type" value="Genomic_DNA"/>
</dbReference>
<gene>
    <name evidence="1" type="ordered locus">Anacy_0263</name>
</gene>
<evidence type="ECO:0000313" key="2">
    <source>
        <dbReference type="Proteomes" id="UP000010474"/>
    </source>
</evidence>
<accession>K9Z9J4</accession>
<sequence>MIILKIKTTSGKKSGNVKYILLSIVLELAPDLKLPQGSGGIDYNSTLGSEKIIQLNSY</sequence>